<keyword evidence="5" id="KW-1185">Reference proteome</keyword>
<keyword evidence="1" id="KW-1133">Transmembrane helix</keyword>
<dbReference type="Pfam" id="PF16344">
    <property type="entry name" value="FecR_C"/>
    <property type="match status" value="1"/>
</dbReference>
<evidence type="ECO:0000259" key="3">
    <source>
        <dbReference type="Pfam" id="PF16344"/>
    </source>
</evidence>
<dbReference type="PANTHER" id="PTHR30273">
    <property type="entry name" value="PERIPLASMIC SIGNAL SENSOR AND SIGMA FACTOR ACTIVATOR FECR-RELATED"/>
    <property type="match status" value="1"/>
</dbReference>
<evidence type="ECO:0000313" key="4">
    <source>
        <dbReference type="EMBL" id="NLR82468.1"/>
    </source>
</evidence>
<proteinExistence type="predicted"/>
<gene>
    <name evidence="4" type="ORF">HGH91_27880</name>
</gene>
<feature type="domain" description="Protein FecR C-terminal" evidence="3">
    <location>
        <begin position="312"/>
        <end position="378"/>
    </location>
</feature>
<dbReference type="PIRSF" id="PIRSF018266">
    <property type="entry name" value="FecR"/>
    <property type="match status" value="1"/>
</dbReference>
<reference evidence="4 5" key="1">
    <citation type="submission" date="2020-04" db="EMBL/GenBank/DDBJ databases">
        <authorList>
            <person name="Yin C."/>
        </authorList>
    </citation>
    <scope>NUCLEOTIDE SEQUENCE [LARGE SCALE GENOMIC DNA]</scope>
    <source>
        <strain evidence="4 5">Ak56</strain>
    </source>
</reference>
<evidence type="ECO:0000256" key="1">
    <source>
        <dbReference type="SAM" id="Phobius"/>
    </source>
</evidence>
<dbReference type="AlphaFoldDB" id="A0A847SVH2"/>
<feature type="domain" description="FecR protein" evidence="2">
    <location>
        <begin position="174"/>
        <end position="269"/>
    </location>
</feature>
<organism evidence="4 5">
    <name type="scientific">Chitinophaga eiseniae</name>
    <dbReference type="NCBI Taxonomy" id="634771"/>
    <lineage>
        <taxon>Bacteria</taxon>
        <taxon>Pseudomonadati</taxon>
        <taxon>Bacteroidota</taxon>
        <taxon>Chitinophagia</taxon>
        <taxon>Chitinophagales</taxon>
        <taxon>Chitinophagaceae</taxon>
        <taxon>Chitinophaga</taxon>
    </lineage>
</organism>
<keyword evidence="1" id="KW-0812">Transmembrane</keyword>
<dbReference type="Gene3D" id="3.55.50.30">
    <property type="match status" value="1"/>
</dbReference>
<accession>A0A847SVH2</accession>
<keyword evidence="1" id="KW-0472">Membrane</keyword>
<protein>
    <submittedName>
        <fullName evidence="4">FecR family protein</fullName>
    </submittedName>
</protein>
<evidence type="ECO:0000259" key="2">
    <source>
        <dbReference type="Pfam" id="PF04773"/>
    </source>
</evidence>
<dbReference type="Proteomes" id="UP000552864">
    <property type="component" value="Unassembled WGS sequence"/>
</dbReference>
<name>A0A847SVH2_9BACT</name>
<dbReference type="InterPro" id="IPR032508">
    <property type="entry name" value="FecR_C"/>
</dbReference>
<dbReference type="RefSeq" id="WP_168742539.1">
    <property type="nucleotide sequence ID" value="NZ_JABAHZ010000010.1"/>
</dbReference>
<dbReference type="Gene3D" id="2.60.120.1440">
    <property type="match status" value="1"/>
</dbReference>
<dbReference type="GO" id="GO:0016989">
    <property type="term" value="F:sigma factor antagonist activity"/>
    <property type="evidence" value="ECO:0007669"/>
    <property type="project" value="TreeGrafter"/>
</dbReference>
<dbReference type="PANTHER" id="PTHR30273:SF2">
    <property type="entry name" value="PROTEIN FECR"/>
    <property type="match status" value="1"/>
</dbReference>
<dbReference type="EMBL" id="JABAHZ010000010">
    <property type="protein sequence ID" value="NLR82468.1"/>
    <property type="molecule type" value="Genomic_DNA"/>
</dbReference>
<feature type="transmembrane region" description="Helical" evidence="1">
    <location>
        <begin position="85"/>
        <end position="103"/>
    </location>
</feature>
<comment type="caution">
    <text evidence="4">The sequence shown here is derived from an EMBL/GenBank/DDBJ whole genome shotgun (WGS) entry which is preliminary data.</text>
</comment>
<dbReference type="InterPro" id="IPR012373">
    <property type="entry name" value="Ferrdict_sens_TM"/>
</dbReference>
<dbReference type="InterPro" id="IPR006860">
    <property type="entry name" value="FecR"/>
</dbReference>
<dbReference type="Pfam" id="PF04773">
    <property type="entry name" value="FecR"/>
    <property type="match status" value="1"/>
</dbReference>
<evidence type="ECO:0000313" key="5">
    <source>
        <dbReference type="Proteomes" id="UP000552864"/>
    </source>
</evidence>
<sequence length="381" mass="41740">MDTSRLTYLLEGYAARSLTGAEEAELLALLDDDSSRVAEEIVARMDAYSQQPYVVAPATLQPMINQVLAVDKPVAIVRPLRSWRWAAAAVTLLMAATAGYFFLHRPATPPKATYADIAPGGSKATLTLADGSTIPLDSNGNQVISQGNTRVQQSPGRLSYTSGNTTDATTYNILRTPRGGKFQLRLPDGTAVWINAASSLKYPVAFNKKERMVEVSGEAYFEIAPDMNAPFIVKVSDGSSVEVLGTQFNITAYPDDHHSATTLLEGAVRVRHGQNNTVLQPGQQASITASGDININRQINTDRVIAWKNGLFNFEGASLQEVMKELERWYDIEVVYEKGIPDLHFGGEMSRNLQLSEVLRGLQDANVHFRLEQGKRLVIMP</sequence>